<gene>
    <name evidence="2" type="ORF">HLY00_3948</name>
</gene>
<reference evidence="2 3" key="1">
    <citation type="submission" date="2020-05" db="EMBL/GenBank/DDBJ databases">
        <title>Draft genome sequence of Mycobacterium hippocampi DL, isolated from European seabass, Dicentrarchus labrax, reared in fish farms.</title>
        <authorList>
            <person name="Stathopoulou P."/>
            <person name="Asimakis E."/>
            <person name="Tzokas K."/>
            <person name="Batargias C."/>
            <person name="Tsiamis G."/>
        </authorList>
    </citation>
    <scope>NUCLEOTIDE SEQUENCE [LARGE SCALE GENOMIC DNA]</scope>
    <source>
        <strain evidence="2 3">DL</strain>
    </source>
</reference>
<dbReference type="Gene3D" id="3.40.50.300">
    <property type="entry name" value="P-loop containing nucleotide triphosphate hydrolases"/>
    <property type="match status" value="1"/>
</dbReference>
<dbReference type="InterPro" id="IPR027417">
    <property type="entry name" value="P-loop_NTPase"/>
</dbReference>
<dbReference type="SUPFAM" id="SSF52540">
    <property type="entry name" value="P-loop containing nucleoside triphosphate hydrolases"/>
    <property type="match status" value="1"/>
</dbReference>
<evidence type="ECO:0000313" key="2">
    <source>
        <dbReference type="EMBL" id="NVN53598.1"/>
    </source>
</evidence>
<accession>A0A850PST9</accession>
<feature type="domain" description="ArsA/GET3 Anion-transporting ATPase-like" evidence="1">
    <location>
        <begin position="9"/>
        <end position="39"/>
    </location>
</feature>
<dbReference type="Pfam" id="PF02374">
    <property type="entry name" value="ArsA_ATPase"/>
    <property type="match status" value="1"/>
</dbReference>
<evidence type="ECO:0000259" key="1">
    <source>
        <dbReference type="Pfam" id="PF02374"/>
    </source>
</evidence>
<dbReference type="AlphaFoldDB" id="A0A850PST9"/>
<dbReference type="EMBL" id="JABFYL010000049">
    <property type="protein sequence ID" value="NVN53598.1"/>
    <property type="molecule type" value="Genomic_DNA"/>
</dbReference>
<keyword evidence="3" id="KW-1185">Reference proteome</keyword>
<protein>
    <submittedName>
        <fullName evidence="2">Arsenite/antimonite pump-driving ATPase</fullName>
    </submittedName>
</protein>
<dbReference type="InterPro" id="IPR025723">
    <property type="entry name" value="ArsA/GET3_ATPase-like"/>
</dbReference>
<sequence length="57" mass="6244">MKFLDTPPRFLFFTGKGGVGKTSIACAAAIHLARQGKRFCWSAQTRRPISARSSGCR</sequence>
<organism evidence="2 3">
    <name type="scientific">Mycolicibacterium hippocampi</name>
    <dbReference type="NCBI Taxonomy" id="659824"/>
    <lineage>
        <taxon>Bacteria</taxon>
        <taxon>Bacillati</taxon>
        <taxon>Actinomycetota</taxon>
        <taxon>Actinomycetes</taxon>
        <taxon>Mycobacteriales</taxon>
        <taxon>Mycobacteriaceae</taxon>
        <taxon>Mycolicibacterium</taxon>
    </lineage>
</organism>
<name>A0A850PST9_9MYCO</name>
<proteinExistence type="predicted"/>
<evidence type="ECO:0000313" key="3">
    <source>
        <dbReference type="Proteomes" id="UP000570517"/>
    </source>
</evidence>
<comment type="caution">
    <text evidence="2">The sequence shown here is derived from an EMBL/GenBank/DDBJ whole genome shotgun (WGS) entry which is preliminary data.</text>
</comment>
<dbReference type="Proteomes" id="UP000570517">
    <property type="component" value="Unassembled WGS sequence"/>
</dbReference>